<dbReference type="InterPro" id="IPR017853">
    <property type="entry name" value="GH"/>
</dbReference>
<dbReference type="OrthoDB" id="1740265at2759"/>
<dbReference type="InterPro" id="IPR045857">
    <property type="entry name" value="O16G_dom_2"/>
</dbReference>
<proteinExistence type="inferred from homology"/>
<dbReference type="PANTHER" id="PTHR10357:SF232">
    <property type="entry name" value="GLYCOSYL HYDROLASE FAMILY 13 CATALYTIC DOMAIN-CONTAINING PROTEIN"/>
    <property type="match status" value="1"/>
</dbReference>
<gene>
    <name evidence="6" type="ORF">AJ79_07879</name>
</gene>
<reference evidence="6 7" key="1">
    <citation type="submission" date="2017-10" db="EMBL/GenBank/DDBJ databases">
        <title>Comparative genomics in systemic dimorphic fungi from Ajellomycetaceae.</title>
        <authorList>
            <person name="Munoz J.F."/>
            <person name="Mcewen J.G."/>
            <person name="Clay O.K."/>
            <person name="Cuomo C.A."/>
        </authorList>
    </citation>
    <scope>NUCLEOTIDE SEQUENCE [LARGE SCALE GENOMIC DNA]</scope>
    <source>
        <strain evidence="6 7">UAMH5409</strain>
    </source>
</reference>
<name>A0A2B7WYM5_9EURO</name>
<evidence type="ECO:0000256" key="4">
    <source>
        <dbReference type="ARBA" id="ARBA00026248"/>
    </source>
</evidence>
<dbReference type="InterPro" id="IPR013780">
    <property type="entry name" value="Glyco_hydro_b"/>
</dbReference>
<keyword evidence="2" id="KW-0378">Hydrolase</keyword>
<keyword evidence="7" id="KW-1185">Reference proteome</keyword>
<evidence type="ECO:0000256" key="1">
    <source>
        <dbReference type="ARBA" id="ARBA00008061"/>
    </source>
</evidence>
<feature type="domain" description="Glycosyl hydrolase family 13 catalytic" evidence="5">
    <location>
        <begin position="22"/>
        <end position="453"/>
    </location>
</feature>
<dbReference type="GO" id="GO:0004574">
    <property type="term" value="F:oligo-1,6-glucosidase activity"/>
    <property type="evidence" value="ECO:0007669"/>
    <property type="project" value="TreeGrafter"/>
</dbReference>
<dbReference type="Gene3D" id="3.90.400.10">
    <property type="entry name" value="Oligo-1,6-glucosidase, Domain 2"/>
    <property type="match status" value="1"/>
</dbReference>
<dbReference type="EMBL" id="PDNB01000169">
    <property type="protein sequence ID" value="PGH01631.1"/>
    <property type="molecule type" value="Genomic_DNA"/>
</dbReference>
<comment type="similarity">
    <text evidence="1">Belongs to the glycosyl hydrolase 13 family.</text>
</comment>
<keyword evidence="4" id="KW-0462">Maltose metabolism</keyword>
<keyword evidence="3" id="KW-0326">Glycosidase</keyword>
<dbReference type="InterPro" id="IPR006047">
    <property type="entry name" value="GH13_cat_dom"/>
</dbReference>
<dbReference type="CDD" id="cd11333">
    <property type="entry name" value="AmyAc_SI_OligoGlu_DGase"/>
    <property type="match status" value="1"/>
</dbReference>
<evidence type="ECO:0000259" key="5">
    <source>
        <dbReference type="SMART" id="SM00642"/>
    </source>
</evidence>
<dbReference type="AlphaFoldDB" id="A0A2B7WYM5"/>
<dbReference type="GO" id="GO:0004575">
    <property type="term" value="F:sucrose alpha-glucosidase activity"/>
    <property type="evidence" value="ECO:0007669"/>
    <property type="project" value="TreeGrafter"/>
</dbReference>
<dbReference type="Gene3D" id="2.60.40.1180">
    <property type="entry name" value="Golgi alpha-mannosidase II"/>
    <property type="match status" value="1"/>
</dbReference>
<dbReference type="STRING" id="1447875.A0A2B7WYM5"/>
<comment type="caution">
    <text evidence="6">The sequence shown here is derived from an EMBL/GenBank/DDBJ whole genome shotgun (WGS) entry which is preliminary data.</text>
</comment>
<dbReference type="GO" id="GO:0004556">
    <property type="term" value="F:alpha-amylase activity"/>
    <property type="evidence" value="ECO:0007669"/>
    <property type="project" value="TreeGrafter"/>
</dbReference>
<accession>A0A2B7WYM5</accession>
<dbReference type="PANTHER" id="PTHR10357">
    <property type="entry name" value="ALPHA-AMYLASE FAMILY MEMBER"/>
    <property type="match status" value="1"/>
</dbReference>
<sequence length="632" mass="71950">MASTSTAPPIKRAWWKESSVYQIYPASFKDSNGDGIGDIPGIISELDYIKNLGVDIVWLSPILQSPQVDMGYDISNYYEIHPPYGTLRDVDALIEGLHARGLKYVMDLVTNHTSDQHEWFKQAISSPQNPYRNWYIWKKPKYDADGTPQPPNNWRSHFGGSAWTLDPQSNEYYLHLYAKEQPDLNWDNPDVRAEVHRIVRHWLDKGVDGFRIDVINFISKDPAFPDAPITDPSQKWQDGSKYYACGPKLHDYLRELGSILKEYDAFSVGEMPCVSDPAEILKAVGFDRGELSMVFHFEIMDIDHPPNADKYLPYPFTLPTLKRLVSKWQTFMHDNSGWNALYIENHDQGRSISRLTLPHNNTTTPRTITPHHRTLAGQMLATFLALQSGTPFIYQGQELGMINVSPHWTIHDFRDIEILNHWQELCERYPNDNNVVQERALREYRLKSRDNARTPMQWDASEPWAGFIMPATAATNESGGGVKPWIGIHEDYKEWNAARQVGDEKSVYGYWKRVLGVRKAWGDIFVYGDYGLVDGGDERVFVYKREIRGGDGDGQGVRGGIAVVVLNFWEGEVEWVVPGDEDDNGMGEAVRRVLEGGKVVLGNYEGQRIETGKGKVVLRPLEAFVVVLAEGE</sequence>
<dbReference type="FunFam" id="3.90.400.10:FF:000002">
    <property type="entry name" value="Sucrose isomerase"/>
    <property type="match status" value="1"/>
</dbReference>
<dbReference type="SUPFAM" id="SSF51011">
    <property type="entry name" value="Glycosyl hydrolase domain"/>
    <property type="match status" value="1"/>
</dbReference>
<evidence type="ECO:0000256" key="2">
    <source>
        <dbReference type="ARBA" id="ARBA00022801"/>
    </source>
</evidence>
<organism evidence="6 7">
    <name type="scientific">Helicocarpus griseus UAMH5409</name>
    <dbReference type="NCBI Taxonomy" id="1447875"/>
    <lineage>
        <taxon>Eukaryota</taxon>
        <taxon>Fungi</taxon>
        <taxon>Dikarya</taxon>
        <taxon>Ascomycota</taxon>
        <taxon>Pezizomycotina</taxon>
        <taxon>Eurotiomycetes</taxon>
        <taxon>Eurotiomycetidae</taxon>
        <taxon>Onygenales</taxon>
        <taxon>Ajellomycetaceae</taxon>
        <taxon>Helicocarpus</taxon>
    </lineage>
</organism>
<dbReference type="SUPFAM" id="SSF51445">
    <property type="entry name" value="(Trans)glycosidases"/>
    <property type="match status" value="1"/>
</dbReference>
<protein>
    <recommendedName>
        <fullName evidence="5">Glycosyl hydrolase family 13 catalytic domain-containing protein</fullName>
    </recommendedName>
</protein>
<dbReference type="Proteomes" id="UP000223968">
    <property type="component" value="Unassembled WGS sequence"/>
</dbReference>
<dbReference type="GO" id="GO:0000025">
    <property type="term" value="P:maltose catabolic process"/>
    <property type="evidence" value="ECO:0007669"/>
    <property type="project" value="TreeGrafter"/>
</dbReference>
<dbReference type="GO" id="GO:0033934">
    <property type="term" value="F:glucan 1,4-alpha-maltotriohydrolase activity"/>
    <property type="evidence" value="ECO:0007669"/>
    <property type="project" value="TreeGrafter"/>
</dbReference>
<evidence type="ECO:0000313" key="6">
    <source>
        <dbReference type="EMBL" id="PGH01631.1"/>
    </source>
</evidence>
<dbReference type="GO" id="GO:0005987">
    <property type="term" value="P:sucrose catabolic process"/>
    <property type="evidence" value="ECO:0007669"/>
    <property type="project" value="TreeGrafter"/>
</dbReference>
<dbReference type="FunFam" id="3.20.20.80:FF:000064">
    <property type="entry name" value="Oligo-1,6-glucosidase"/>
    <property type="match status" value="1"/>
</dbReference>
<dbReference type="Pfam" id="PF00128">
    <property type="entry name" value="Alpha-amylase"/>
    <property type="match status" value="1"/>
</dbReference>
<dbReference type="SMART" id="SM00642">
    <property type="entry name" value="Aamy"/>
    <property type="match status" value="1"/>
</dbReference>
<evidence type="ECO:0000256" key="3">
    <source>
        <dbReference type="ARBA" id="ARBA00023295"/>
    </source>
</evidence>
<evidence type="ECO:0000313" key="7">
    <source>
        <dbReference type="Proteomes" id="UP000223968"/>
    </source>
</evidence>
<dbReference type="Gene3D" id="3.20.20.80">
    <property type="entry name" value="Glycosidases"/>
    <property type="match status" value="1"/>
</dbReference>